<dbReference type="PANTHER" id="PTHR37290:SF1">
    <property type="entry name" value="INNER MEMBRANE PROTEIN YIAA"/>
    <property type="match status" value="1"/>
</dbReference>
<keyword evidence="1" id="KW-0812">Transmembrane</keyword>
<feature type="transmembrane region" description="Helical" evidence="1">
    <location>
        <begin position="60"/>
        <end position="81"/>
    </location>
</feature>
<feature type="domain" description="YiaAB two helix" evidence="2">
    <location>
        <begin position="32"/>
        <end position="84"/>
    </location>
</feature>
<dbReference type="InterPro" id="IPR038972">
    <property type="entry name" value="YiaA-like"/>
</dbReference>
<name>A0A1G9V7K3_9BURK</name>
<feature type="transmembrane region" description="Helical" evidence="1">
    <location>
        <begin position="101"/>
        <end position="123"/>
    </location>
</feature>
<feature type="domain" description="YiaAB two helix" evidence="2">
    <location>
        <begin position="99"/>
        <end position="151"/>
    </location>
</feature>
<evidence type="ECO:0000313" key="3">
    <source>
        <dbReference type="EMBL" id="SDM68141.1"/>
    </source>
</evidence>
<keyword evidence="1" id="KW-1133">Transmembrane helix</keyword>
<dbReference type="PANTHER" id="PTHR37290">
    <property type="entry name" value="INNER MEMBRANE PROTEIN YIAA-RELATED"/>
    <property type="match status" value="1"/>
</dbReference>
<feature type="transmembrane region" description="Helical" evidence="1">
    <location>
        <begin position="129"/>
        <end position="146"/>
    </location>
</feature>
<evidence type="ECO:0000256" key="1">
    <source>
        <dbReference type="SAM" id="Phobius"/>
    </source>
</evidence>
<keyword evidence="1" id="KW-0472">Membrane</keyword>
<protein>
    <recommendedName>
        <fullName evidence="2">YiaAB two helix domain-containing protein</fullName>
    </recommendedName>
</protein>
<accession>A0A1G9V7K3</accession>
<sequence>MAVMFNPLVETAMQHPSPSSRAPRMLRDSRAWQLQVWASFGAAVFLCATGLAWLPGEPLARAFMFMGYVFCLSAAFVLAKFVRDRQAGAAEGAADTPLWRLVVWGGFATAMALTGWGLWQLAIHPTWKAFLAVGWLYLISSAFTLAKMLRDRHEADLAEARWTGRQRAAEDAQ</sequence>
<dbReference type="GO" id="GO:0005886">
    <property type="term" value="C:plasma membrane"/>
    <property type="evidence" value="ECO:0007669"/>
    <property type="project" value="TreeGrafter"/>
</dbReference>
<dbReference type="GO" id="GO:0006974">
    <property type="term" value="P:DNA damage response"/>
    <property type="evidence" value="ECO:0007669"/>
    <property type="project" value="TreeGrafter"/>
</dbReference>
<dbReference type="Proteomes" id="UP000198552">
    <property type="component" value="Unassembled WGS sequence"/>
</dbReference>
<organism evidence="3 4">
    <name type="scientific">Oryzisolibacter propanilivorax</name>
    <dbReference type="NCBI Taxonomy" id="1527607"/>
    <lineage>
        <taxon>Bacteria</taxon>
        <taxon>Pseudomonadati</taxon>
        <taxon>Pseudomonadota</taxon>
        <taxon>Betaproteobacteria</taxon>
        <taxon>Burkholderiales</taxon>
        <taxon>Comamonadaceae</taxon>
        <taxon>Oryzisolibacter</taxon>
    </lineage>
</organism>
<gene>
    <name evidence="3" type="ORF">SAMN05428957_11188</name>
</gene>
<dbReference type="Pfam" id="PF05360">
    <property type="entry name" value="YiaAB"/>
    <property type="match status" value="2"/>
</dbReference>
<dbReference type="EMBL" id="FNHP01000011">
    <property type="protein sequence ID" value="SDM68141.1"/>
    <property type="molecule type" value="Genomic_DNA"/>
</dbReference>
<evidence type="ECO:0000259" key="2">
    <source>
        <dbReference type="Pfam" id="PF05360"/>
    </source>
</evidence>
<reference evidence="4" key="1">
    <citation type="submission" date="2016-10" db="EMBL/GenBank/DDBJ databases">
        <authorList>
            <person name="Varghese N."/>
            <person name="Submissions S."/>
        </authorList>
    </citation>
    <scope>NUCLEOTIDE SEQUENCE [LARGE SCALE GENOMIC DNA]</scope>
    <source>
        <strain evidence="4">EPL6</strain>
    </source>
</reference>
<feature type="transmembrane region" description="Helical" evidence="1">
    <location>
        <begin position="34"/>
        <end position="54"/>
    </location>
</feature>
<dbReference type="AlphaFoldDB" id="A0A1G9V7K3"/>
<dbReference type="STRING" id="1527607.SAMN05428957_11188"/>
<dbReference type="InterPro" id="IPR008024">
    <property type="entry name" value="YiaAB"/>
</dbReference>
<evidence type="ECO:0000313" key="4">
    <source>
        <dbReference type="Proteomes" id="UP000198552"/>
    </source>
</evidence>
<keyword evidence="4" id="KW-1185">Reference proteome</keyword>
<proteinExistence type="predicted"/>